<dbReference type="PANTHER" id="PTHR43047">
    <property type="entry name" value="TWO-COMPONENT HISTIDINE PROTEIN KINASE"/>
    <property type="match status" value="1"/>
</dbReference>
<keyword evidence="12" id="KW-1185">Reference proteome</keyword>
<dbReference type="SMART" id="SM00387">
    <property type="entry name" value="HATPase_c"/>
    <property type="match status" value="1"/>
</dbReference>
<evidence type="ECO:0000256" key="2">
    <source>
        <dbReference type="ARBA" id="ARBA00012438"/>
    </source>
</evidence>
<dbReference type="SUPFAM" id="SSF52172">
    <property type="entry name" value="CheY-like"/>
    <property type="match status" value="1"/>
</dbReference>
<dbReference type="Proteomes" id="UP000077013">
    <property type="component" value="Unassembled WGS sequence"/>
</dbReference>
<keyword evidence="3 6" id="KW-0597">Phosphoprotein</keyword>
<dbReference type="CDD" id="cd17546">
    <property type="entry name" value="REC_hyHK_CKI1_RcsC-like"/>
    <property type="match status" value="1"/>
</dbReference>
<evidence type="ECO:0000256" key="3">
    <source>
        <dbReference type="ARBA" id="ARBA00022553"/>
    </source>
</evidence>
<dbReference type="PRINTS" id="PR00344">
    <property type="entry name" value="BCTRLSENSOR"/>
</dbReference>
<dbReference type="InterPro" id="IPR003661">
    <property type="entry name" value="HisK_dim/P_dom"/>
</dbReference>
<feature type="signal peptide" evidence="8">
    <location>
        <begin position="1"/>
        <end position="19"/>
    </location>
</feature>
<dbReference type="GO" id="GO:0005886">
    <property type="term" value="C:plasma membrane"/>
    <property type="evidence" value="ECO:0007669"/>
    <property type="project" value="TreeGrafter"/>
</dbReference>
<dbReference type="SMART" id="SM00388">
    <property type="entry name" value="HisKA"/>
    <property type="match status" value="1"/>
</dbReference>
<dbReference type="RefSeq" id="WP_068588192.1">
    <property type="nucleotide sequence ID" value="NZ_LRXL01000001.1"/>
</dbReference>
<dbReference type="InterPro" id="IPR036097">
    <property type="entry name" value="HisK_dim/P_sf"/>
</dbReference>
<evidence type="ECO:0000313" key="11">
    <source>
        <dbReference type="EMBL" id="OAB81827.1"/>
    </source>
</evidence>
<evidence type="ECO:0000256" key="8">
    <source>
        <dbReference type="SAM" id="SignalP"/>
    </source>
</evidence>
<dbReference type="InterPro" id="IPR003594">
    <property type="entry name" value="HATPase_dom"/>
</dbReference>
<evidence type="ECO:0000256" key="1">
    <source>
        <dbReference type="ARBA" id="ARBA00000085"/>
    </source>
</evidence>
<dbReference type="PROSITE" id="PS50110">
    <property type="entry name" value="RESPONSE_REGULATORY"/>
    <property type="match status" value="1"/>
</dbReference>
<dbReference type="PANTHER" id="PTHR43047:SF72">
    <property type="entry name" value="OSMOSENSING HISTIDINE PROTEIN KINASE SLN1"/>
    <property type="match status" value="1"/>
</dbReference>
<dbReference type="GO" id="GO:0000155">
    <property type="term" value="F:phosphorelay sensor kinase activity"/>
    <property type="evidence" value="ECO:0007669"/>
    <property type="project" value="InterPro"/>
</dbReference>
<keyword evidence="4" id="KW-0808">Transferase</keyword>
<accession>A0A167KF73</accession>
<dbReference type="InterPro" id="IPR001789">
    <property type="entry name" value="Sig_transdc_resp-reg_receiver"/>
</dbReference>
<reference evidence="11 12" key="1">
    <citation type="submission" date="2016-02" db="EMBL/GenBank/DDBJ databases">
        <title>Ulvibacter sp. LPB0005, isolated from Thais luteostoma.</title>
        <authorList>
            <person name="Shin S.-K."/>
            <person name="Yi H."/>
        </authorList>
    </citation>
    <scope>NUCLEOTIDE SEQUENCE [LARGE SCALE GENOMIC DNA]</scope>
    <source>
        <strain evidence="11 12">LPB0005</strain>
    </source>
</reference>
<keyword evidence="5" id="KW-0418">Kinase</keyword>
<evidence type="ECO:0000256" key="6">
    <source>
        <dbReference type="PROSITE-ProRule" id="PRU00169"/>
    </source>
</evidence>
<dbReference type="STRING" id="1763537.ULVI_00370"/>
<protein>
    <recommendedName>
        <fullName evidence="2">histidine kinase</fullName>
        <ecNumber evidence="2">2.7.13.3</ecNumber>
    </recommendedName>
</protein>
<dbReference type="InterPro" id="IPR019734">
    <property type="entry name" value="TPR_rpt"/>
</dbReference>
<dbReference type="InterPro" id="IPR011990">
    <property type="entry name" value="TPR-like_helical_dom_sf"/>
</dbReference>
<dbReference type="Gene3D" id="1.25.40.10">
    <property type="entry name" value="Tetratricopeptide repeat domain"/>
    <property type="match status" value="1"/>
</dbReference>
<evidence type="ECO:0000256" key="4">
    <source>
        <dbReference type="ARBA" id="ARBA00022679"/>
    </source>
</evidence>
<evidence type="ECO:0000256" key="5">
    <source>
        <dbReference type="ARBA" id="ARBA00022777"/>
    </source>
</evidence>
<dbReference type="SMART" id="SM00448">
    <property type="entry name" value="REC"/>
    <property type="match status" value="1"/>
</dbReference>
<dbReference type="InterPro" id="IPR036890">
    <property type="entry name" value="HATPase_C_sf"/>
</dbReference>
<keyword evidence="7" id="KW-1133">Transmembrane helix</keyword>
<dbReference type="SMART" id="SM00028">
    <property type="entry name" value="TPR"/>
    <property type="match status" value="3"/>
</dbReference>
<evidence type="ECO:0000313" key="12">
    <source>
        <dbReference type="Proteomes" id="UP000077013"/>
    </source>
</evidence>
<proteinExistence type="predicted"/>
<dbReference type="SUPFAM" id="SSF55874">
    <property type="entry name" value="ATPase domain of HSP90 chaperone/DNA topoisomerase II/histidine kinase"/>
    <property type="match status" value="1"/>
</dbReference>
<dbReference type="AlphaFoldDB" id="A0A167KF73"/>
<dbReference type="CDD" id="cd00082">
    <property type="entry name" value="HisKA"/>
    <property type="match status" value="1"/>
</dbReference>
<dbReference type="OrthoDB" id="4457677at2"/>
<comment type="catalytic activity">
    <reaction evidence="1">
        <text>ATP + protein L-histidine = ADP + protein N-phospho-L-histidine.</text>
        <dbReference type="EC" id="2.7.13.3"/>
    </reaction>
</comment>
<feature type="transmembrane region" description="Helical" evidence="7">
    <location>
        <begin position="322"/>
        <end position="342"/>
    </location>
</feature>
<dbReference type="CDD" id="cd16922">
    <property type="entry name" value="HATPase_EvgS-ArcB-TorS-like"/>
    <property type="match status" value="1"/>
</dbReference>
<feature type="domain" description="Histidine kinase" evidence="9">
    <location>
        <begin position="378"/>
        <end position="598"/>
    </location>
</feature>
<evidence type="ECO:0000259" key="9">
    <source>
        <dbReference type="PROSITE" id="PS50109"/>
    </source>
</evidence>
<gene>
    <name evidence="11" type="ORF">ULVI_00370</name>
</gene>
<keyword evidence="7" id="KW-0812">Transmembrane</keyword>
<evidence type="ECO:0000256" key="7">
    <source>
        <dbReference type="SAM" id="Phobius"/>
    </source>
</evidence>
<feature type="domain" description="Response regulatory" evidence="10">
    <location>
        <begin position="621"/>
        <end position="735"/>
    </location>
</feature>
<dbReference type="Pfam" id="PF00072">
    <property type="entry name" value="Response_reg"/>
    <property type="match status" value="1"/>
</dbReference>
<dbReference type="SUPFAM" id="SSF47384">
    <property type="entry name" value="Homodimeric domain of signal transducing histidine kinase"/>
    <property type="match status" value="1"/>
</dbReference>
<keyword evidence="7" id="KW-0472">Membrane</keyword>
<keyword evidence="8" id="KW-0732">Signal</keyword>
<evidence type="ECO:0000259" key="10">
    <source>
        <dbReference type="PROSITE" id="PS50110"/>
    </source>
</evidence>
<sequence length="745" mass="84046">MKLIAPLILAMLFFGTSYCQTSSDGQKDIPHATALKIKIDLVDSLVRYTRNQFYKNNFDIVIETGNKTRKLAREIKDTASISALSSLIGNSYLQIKDTIEAKKVFSDAILEAEQLKDSSSMLTARIDLGNFYGSQEKGDYAIRLYKEAIPLAKKIGSNTRLFILNYNIAEISLGQKDISKAEYYVNETNKFLNDSMNNVYKAVAKINNGKLHFLKKNPAIAIIDLKEGIELAELTGYTDPLIDGYEFYAQSLSMLGDYKAAYLLSQKIDTLKIEKYKTDKIEAIESVTAQYKLNQYKQELKAKTLQNIYNKQTAKKETTIQWIKIASGILLMFSIIIYISYLKRKKLVVSLIDKNKQYLKAKEKSEEYAKAKNILFSNITHELRTPMYGIIGISSLLLNDKKLEHHQDSIRSLKFSANYLLSLVNNVLQLTKIDATKKNELFKHEFNLRLLVENVVKSSQFINKEHPNKYIITIDDAVPTNLLGDDLKLSQILINLIGNASKFTNNGTVSITVKNVSSIPLETCLAFTITDTGIGISKEKQEHIFNEFSQSYTNSNYQGSGLGLPIVKKLLELHNTDIHLKSEVNKGTTVSFKINYEAATPIRTIKKENKIDISKKFQGLTILVVDDNKINQIVTKRTLELYGTNVIVAGSGKEGIEVAKKEKLDLILMDINMPEMNGFEATAHIKAFQPALPIIALTAVELEKMTEDDAFNLLDDTIIKPYDNQEFITTISSHVFKEQEIVVTI</sequence>
<organism evidence="11 12">
    <name type="scientific">Cochleicola gelatinilyticus</name>
    <dbReference type="NCBI Taxonomy" id="1763537"/>
    <lineage>
        <taxon>Bacteria</taxon>
        <taxon>Pseudomonadati</taxon>
        <taxon>Bacteroidota</taxon>
        <taxon>Flavobacteriia</taxon>
        <taxon>Flavobacteriales</taxon>
        <taxon>Flavobacteriaceae</taxon>
        <taxon>Cochleicola</taxon>
    </lineage>
</organism>
<dbReference type="Gene3D" id="3.40.50.2300">
    <property type="match status" value="1"/>
</dbReference>
<dbReference type="EMBL" id="LRXL01000001">
    <property type="protein sequence ID" value="OAB81827.1"/>
    <property type="molecule type" value="Genomic_DNA"/>
</dbReference>
<dbReference type="Gene3D" id="3.30.565.10">
    <property type="entry name" value="Histidine kinase-like ATPase, C-terminal domain"/>
    <property type="match status" value="1"/>
</dbReference>
<name>A0A167KF73_9FLAO</name>
<feature type="modified residue" description="4-aspartylphosphate" evidence="6">
    <location>
        <position position="670"/>
    </location>
</feature>
<dbReference type="EC" id="2.7.13.3" evidence="2"/>
<feature type="chain" id="PRO_5007889343" description="histidine kinase" evidence="8">
    <location>
        <begin position="20"/>
        <end position="745"/>
    </location>
</feature>
<dbReference type="SUPFAM" id="SSF48452">
    <property type="entry name" value="TPR-like"/>
    <property type="match status" value="1"/>
</dbReference>
<dbReference type="InterPro" id="IPR004358">
    <property type="entry name" value="Sig_transdc_His_kin-like_C"/>
</dbReference>
<dbReference type="FunFam" id="3.30.565.10:FF:000010">
    <property type="entry name" value="Sensor histidine kinase RcsC"/>
    <property type="match status" value="1"/>
</dbReference>
<dbReference type="Gene3D" id="1.10.287.130">
    <property type="match status" value="1"/>
</dbReference>
<dbReference type="Pfam" id="PF02518">
    <property type="entry name" value="HATPase_c"/>
    <property type="match status" value="1"/>
</dbReference>
<dbReference type="Pfam" id="PF00512">
    <property type="entry name" value="HisKA"/>
    <property type="match status" value="1"/>
</dbReference>
<dbReference type="InterPro" id="IPR005467">
    <property type="entry name" value="His_kinase_dom"/>
</dbReference>
<dbReference type="InterPro" id="IPR011006">
    <property type="entry name" value="CheY-like_superfamily"/>
</dbReference>
<dbReference type="GO" id="GO:0009927">
    <property type="term" value="F:histidine phosphotransfer kinase activity"/>
    <property type="evidence" value="ECO:0007669"/>
    <property type="project" value="TreeGrafter"/>
</dbReference>
<comment type="caution">
    <text evidence="11">The sequence shown here is derived from an EMBL/GenBank/DDBJ whole genome shotgun (WGS) entry which is preliminary data.</text>
</comment>
<dbReference type="PROSITE" id="PS50109">
    <property type="entry name" value="HIS_KIN"/>
    <property type="match status" value="1"/>
</dbReference>